<feature type="transmembrane region" description="Helical" evidence="4">
    <location>
        <begin position="58"/>
        <end position="77"/>
    </location>
</feature>
<dbReference type="CDD" id="cd11386">
    <property type="entry name" value="MCP_signal"/>
    <property type="match status" value="1"/>
</dbReference>
<dbReference type="PANTHER" id="PTHR32089">
    <property type="entry name" value="METHYL-ACCEPTING CHEMOTAXIS PROTEIN MCPB"/>
    <property type="match status" value="1"/>
</dbReference>
<dbReference type="PRINTS" id="PR00260">
    <property type="entry name" value="CHEMTRNSDUCR"/>
</dbReference>
<proteinExistence type="inferred from homology"/>
<feature type="transmembrane region" description="Helical" evidence="4">
    <location>
        <begin position="114"/>
        <end position="135"/>
    </location>
</feature>
<keyword evidence="4" id="KW-1133">Transmembrane helix</keyword>
<reference evidence="7" key="1">
    <citation type="submission" date="2015-07" db="EMBL/GenBank/DDBJ databases">
        <title>Complete Genome of Thermincola ferriacetica strain Z-0001T.</title>
        <authorList>
            <person name="Lusk B."/>
            <person name="Badalamenti J.P."/>
            <person name="Parameswaran P."/>
            <person name="Bond D.R."/>
            <person name="Torres C.I."/>
        </authorList>
    </citation>
    <scope>NUCLEOTIDE SEQUENCE [LARGE SCALE GENOMIC DNA]</scope>
    <source>
        <strain evidence="7">Z-0001</strain>
    </source>
</reference>
<keyword evidence="4" id="KW-0472">Membrane</keyword>
<feature type="transmembrane region" description="Helical" evidence="4">
    <location>
        <begin position="33"/>
        <end position="52"/>
    </location>
</feature>
<dbReference type="SMART" id="SM00283">
    <property type="entry name" value="MA"/>
    <property type="match status" value="1"/>
</dbReference>
<evidence type="ECO:0000256" key="1">
    <source>
        <dbReference type="ARBA" id="ARBA00023224"/>
    </source>
</evidence>
<evidence type="ECO:0000256" key="3">
    <source>
        <dbReference type="PROSITE-ProRule" id="PRU00284"/>
    </source>
</evidence>
<gene>
    <name evidence="6" type="ORF">Tfer_1432</name>
</gene>
<dbReference type="GO" id="GO:0004888">
    <property type="term" value="F:transmembrane signaling receptor activity"/>
    <property type="evidence" value="ECO:0007669"/>
    <property type="project" value="InterPro"/>
</dbReference>
<protein>
    <submittedName>
        <fullName evidence="6">Methyl-accepting chemotaxis sensory transducer</fullName>
    </submittedName>
</protein>
<evidence type="ECO:0000256" key="2">
    <source>
        <dbReference type="ARBA" id="ARBA00029447"/>
    </source>
</evidence>
<dbReference type="PANTHER" id="PTHR32089:SF112">
    <property type="entry name" value="LYSOZYME-LIKE PROTEIN-RELATED"/>
    <property type="match status" value="1"/>
</dbReference>
<comment type="similarity">
    <text evidence="2">Belongs to the methyl-accepting chemotaxis (MCP) protein family.</text>
</comment>
<evidence type="ECO:0000313" key="6">
    <source>
        <dbReference type="EMBL" id="KNZ69822.1"/>
    </source>
</evidence>
<evidence type="ECO:0000313" key="7">
    <source>
        <dbReference type="Proteomes" id="UP000037175"/>
    </source>
</evidence>
<dbReference type="Proteomes" id="UP000037175">
    <property type="component" value="Unassembled WGS sequence"/>
</dbReference>
<comment type="caution">
    <text evidence="6">The sequence shown here is derived from an EMBL/GenBank/DDBJ whole genome shotgun (WGS) entry which is preliminary data.</text>
</comment>
<dbReference type="GO" id="GO:0016020">
    <property type="term" value="C:membrane"/>
    <property type="evidence" value="ECO:0007669"/>
    <property type="project" value="InterPro"/>
</dbReference>
<dbReference type="RefSeq" id="WP_052217568.1">
    <property type="nucleotide sequence ID" value="NZ_LGTE01000008.1"/>
</dbReference>
<dbReference type="Gene3D" id="6.10.340.10">
    <property type="match status" value="1"/>
</dbReference>
<dbReference type="AlphaFoldDB" id="A0A0L6W2M0"/>
<keyword evidence="7" id="KW-1185">Reference proteome</keyword>
<dbReference type="InterPro" id="IPR004089">
    <property type="entry name" value="MCPsignal_dom"/>
</dbReference>
<feature type="transmembrane region" description="Helical" evidence="4">
    <location>
        <begin position="89"/>
        <end position="108"/>
    </location>
</feature>
<dbReference type="PROSITE" id="PS50111">
    <property type="entry name" value="CHEMOTAXIS_TRANSDUC_2"/>
    <property type="match status" value="1"/>
</dbReference>
<dbReference type="GO" id="GO:0007165">
    <property type="term" value="P:signal transduction"/>
    <property type="evidence" value="ECO:0007669"/>
    <property type="project" value="UniProtKB-KW"/>
</dbReference>
<dbReference type="InterPro" id="IPR004090">
    <property type="entry name" value="Chemotax_Me-accpt_rcpt"/>
</dbReference>
<dbReference type="GO" id="GO:0006935">
    <property type="term" value="P:chemotaxis"/>
    <property type="evidence" value="ECO:0007669"/>
    <property type="project" value="InterPro"/>
</dbReference>
<dbReference type="SUPFAM" id="SSF58104">
    <property type="entry name" value="Methyl-accepting chemotaxis protein (MCP) signaling domain"/>
    <property type="match status" value="1"/>
</dbReference>
<accession>A0A0L6W2M0</accession>
<dbReference type="EMBL" id="LGTE01000008">
    <property type="protein sequence ID" value="KNZ69822.1"/>
    <property type="molecule type" value="Genomic_DNA"/>
</dbReference>
<keyword evidence="4" id="KW-0812">Transmembrane</keyword>
<name>A0A0L6W2M0_9FIRM</name>
<organism evidence="6 7">
    <name type="scientific">Thermincola ferriacetica</name>
    <dbReference type="NCBI Taxonomy" id="281456"/>
    <lineage>
        <taxon>Bacteria</taxon>
        <taxon>Bacillati</taxon>
        <taxon>Bacillota</taxon>
        <taxon>Clostridia</taxon>
        <taxon>Eubacteriales</taxon>
        <taxon>Thermincolaceae</taxon>
        <taxon>Thermincola</taxon>
    </lineage>
</organism>
<evidence type="ECO:0000256" key="4">
    <source>
        <dbReference type="SAM" id="Phobius"/>
    </source>
</evidence>
<feature type="domain" description="Methyl-accepting transducer" evidence="5">
    <location>
        <begin position="234"/>
        <end position="470"/>
    </location>
</feature>
<sequence>MESQVRKKYEPNFIDRLGLNGHVFTRVSFNQKFIFPAIYIALLTFLVPAVYYQGKWNNWSTIMLTASILGLVLNTVIGGKIPALTNISGIFHPIYAYGTAVIFGLVSGLHLKDWILAVIFIGLGIFCWWIPGAGLSNAIRTILKGINIANEGNLQHRIFLRVRRYDEIGMLANDLNIFFDTRQKFVELLTKHANEINNTSKELKKITEESTQAFLQIANATADIASGSNQQGDKLMNISSAVNNQTATLHSFVKQMENENDTIVETSAVIQQMIASLDRITANINSVAKDSEEAQKIALKGQEIISRTIHEMTNIRDAVFDTAEKIQALGERSQKIGEIIQVIDDIAEQTNLLALNAAIEAARAGEHGKGFAVVADEVRKLAERSGQATKEIYALITAIQQEVNEAVEEINNGTKIVQAGTELSAEAETALSAISENVAQTNMNIQEISHATNEVTDSSTKVNTSIRQLQSMSDETLQLLHNLVEENTNIKTMVNEVSNLSQGFVANCQQASASTEQATASSQSVAGVAKELAATAESLNKFLAQFKL</sequence>
<dbReference type="Gene3D" id="1.10.287.950">
    <property type="entry name" value="Methyl-accepting chemotaxis protein"/>
    <property type="match status" value="1"/>
</dbReference>
<dbReference type="Pfam" id="PF00015">
    <property type="entry name" value="MCPsignal"/>
    <property type="match status" value="1"/>
</dbReference>
<evidence type="ECO:0000259" key="5">
    <source>
        <dbReference type="PROSITE" id="PS50111"/>
    </source>
</evidence>
<keyword evidence="1 3" id="KW-0807">Transducer</keyword>